<feature type="transmembrane region" description="Helical" evidence="1">
    <location>
        <begin position="108"/>
        <end position="126"/>
    </location>
</feature>
<keyword evidence="1" id="KW-1133">Transmembrane helix</keyword>
<sequence length="144" mass="14627">MTLRHRLTLVLPLALLTAAAVARAELGADTEASALFTPAFVRALPVAVLLGWLVAPSFGAPGVAGWLRAAGLTLVVLAGAGLAGAVILPVLPPEGGALGLLLALPAHPLAWGSAVFACGAAQVMALRQRRPRRFDDGAGDQSRK</sequence>
<evidence type="ECO:0000256" key="2">
    <source>
        <dbReference type="SAM" id="SignalP"/>
    </source>
</evidence>
<gene>
    <name evidence="3" type="ORF">GU920_00510</name>
</gene>
<feature type="transmembrane region" description="Helical" evidence="1">
    <location>
        <begin position="34"/>
        <end position="54"/>
    </location>
</feature>
<dbReference type="Proteomes" id="UP001517376">
    <property type="component" value="Unassembled WGS sequence"/>
</dbReference>
<proteinExistence type="predicted"/>
<comment type="caution">
    <text evidence="3">The sequence shown here is derived from an EMBL/GenBank/DDBJ whole genome shotgun (WGS) entry which is preliminary data.</text>
</comment>
<feature type="chain" id="PRO_5047150246" evidence="2">
    <location>
        <begin position="25"/>
        <end position="144"/>
    </location>
</feature>
<evidence type="ECO:0000256" key="1">
    <source>
        <dbReference type="SAM" id="Phobius"/>
    </source>
</evidence>
<reference evidence="4" key="1">
    <citation type="submission" date="2020-01" db="EMBL/GenBank/DDBJ databases">
        <title>Sphingomonas sp. strain CSW-10.</title>
        <authorList>
            <person name="Chen W.-M."/>
        </authorList>
    </citation>
    <scope>NUCLEOTIDE SEQUENCE [LARGE SCALE GENOMIC DNA]</scope>
    <source>
        <strain evidence="4">CCP-1</strain>
    </source>
</reference>
<name>A0ABW9Y0K8_9RHOB</name>
<keyword evidence="2" id="KW-0732">Signal</keyword>
<accession>A0ABW9Y0K8</accession>
<feature type="signal peptide" evidence="2">
    <location>
        <begin position="1"/>
        <end position="24"/>
    </location>
</feature>
<organism evidence="3 4">
    <name type="scientific">Paragemmobacter ruber</name>
    <dbReference type="NCBI Taxonomy" id="1985673"/>
    <lineage>
        <taxon>Bacteria</taxon>
        <taxon>Pseudomonadati</taxon>
        <taxon>Pseudomonadota</taxon>
        <taxon>Alphaproteobacteria</taxon>
        <taxon>Rhodobacterales</taxon>
        <taxon>Paracoccaceae</taxon>
        <taxon>Paragemmobacter</taxon>
    </lineage>
</organism>
<dbReference type="EMBL" id="JAAATW010000001">
    <property type="protein sequence ID" value="NBE06009.1"/>
    <property type="molecule type" value="Genomic_DNA"/>
</dbReference>
<protein>
    <submittedName>
        <fullName evidence="3">Uncharacterized protein</fullName>
    </submittedName>
</protein>
<evidence type="ECO:0000313" key="4">
    <source>
        <dbReference type="Proteomes" id="UP001517376"/>
    </source>
</evidence>
<feature type="transmembrane region" description="Helical" evidence="1">
    <location>
        <begin position="66"/>
        <end position="88"/>
    </location>
</feature>
<evidence type="ECO:0000313" key="3">
    <source>
        <dbReference type="EMBL" id="NBE06009.1"/>
    </source>
</evidence>
<keyword evidence="4" id="KW-1185">Reference proteome</keyword>
<keyword evidence="1" id="KW-0812">Transmembrane</keyword>
<keyword evidence="1" id="KW-0472">Membrane</keyword>